<accession>A0A437QN09</accession>
<keyword evidence="2" id="KW-0808">Transferase</keyword>
<dbReference type="EMBL" id="SADE01000002">
    <property type="protein sequence ID" value="RVU35923.1"/>
    <property type="molecule type" value="Genomic_DNA"/>
</dbReference>
<dbReference type="Proteomes" id="UP000287447">
    <property type="component" value="Unassembled WGS sequence"/>
</dbReference>
<dbReference type="GO" id="GO:0016740">
    <property type="term" value="F:transferase activity"/>
    <property type="evidence" value="ECO:0007669"/>
    <property type="project" value="UniProtKB-KW"/>
</dbReference>
<evidence type="ECO:0000313" key="3">
    <source>
        <dbReference type="Proteomes" id="UP000287447"/>
    </source>
</evidence>
<dbReference type="Gene3D" id="3.90.1200.10">
    <property type="match status" value="1"/>
</dbReference>
<dbReference type="InterPro" id="IPR011009">
    <property type="entry name" value="Kinase-like_dom_sf"/>
</dbReference>
<dbReference type="AlphaFoldDB" id="A0A437QN09"/>
<comment type="caution">
    <text evidence="2">The sequence shown here is derived from an EMBL/GenBank/DDBJ whole genome shotgun (WGS) entry which is preliminary data.</text>
</comment>
<keyword evidence="3" id="KW-1185">Reference proteome</keyword>
<protein>
    <submittedName>
        <fullName evidence="2">Phosphotransferase family protein</fullName>
    </submittedName>
</protein>
<dbReference type="SUPFAM" id="SSF56112">
    <property type="entry name" value="Protein kinase-like (PK-like)"/>
    <property type="match status" value="1"/>
</dbReference>
<dbReference type="Pfam" id="PF01636">
    <property type="entry name" value="APH"/>
    <property type="match status" value="1"/>
</dbReference>
<proteinExistence type="predicted"/>
<evidence type="ECO:0000259" key="1">
    <source>
        <dbReference type="Pfam" id="PF01636"/>
    </source>
</evidence>
<gene>
    <name evidence="2" type="ORF">EOI86_11765</name>
</gene>
<dbReference type="PANTHER" id="PTHR47829">
    <property type="entry name" value="HYDROLASE, PUTATIVE (AFU_ORTHOLOGUE AFUA_1G12880)-RELATED"/>
    <property type="match status" value="1"/>
</dbReference>
<dbReference type="OrthoDB" id="3806873at2"/>
<name>A0A437QN09_9PROT</name>
<sequence length="353" mass="39048">METGPSLKSASEQQDQDWARLADYLSGQGMVLDLKDHPPRQFAAGFGNLNFLIHVDGKAMVLRRPPLGPIPPGANDMGRESGILSNLWKEFPLAPRCRHACSDPEVIGAPFFIMDYREGRVIGGDVPEDIAEPDRRRIGLRLMDVLADLHGVDPAAVGLDGLGKPEGFLGRTIEGWSKRAHLAWGEDAPGLVDEVCGWLRDRVPPDHAVSLIHNDFKLDNVILDRDGLDPVAVLDWDMGTRGDPLFDLAVTLAYWTEPNDPQVMHKLNQMPTAAPGFPTRAEAMEAYAEASGRDLSDFIFQRVLGQFRLAVVFAQLHRRWREGGTMDPKFAEFGSLAEDLLTFTHDIAQGRVD</sequence>
<feature type="domain" description="Aminoglycoside phosphotransferase" evidence="1">
    <location>
        <begin position="40"/>
        <end position="272"/>
    </location>
</feature>
<dbReference type="InterPro" id="IPR052898">
    <property type="entry name" value="ACAD10-like"/>
</dbReference>
<organism evidence="2 3">
    <name type="scientific">Hwanghaeella grinnelliae</name>
    <dbReference type="NCBI Taxonomy" id="2500179"/>
    <lineage>
        <taxon>Bacteria</taxon>
        <taxon>Pseudomonadati</taxon>
        <taxon>Pseudomonadota</taxon>
        <taxon>Alphaproteobacteria</taxon>
        <taxon>Rhodospirillales</taxon>
        <taxon>Rhodospirillaceae</taxon>
        <taxon>Hwanghaeella</taxon>
    </lineage>
</organism>
<reference evidence="3" key="1">
    <citation type="submission" date="2019-01" db="EMBL/GenBank/DDBJ databases">
        <title>Gri0909 isolated from a small marine red alga.</title>
        <authorList>
            <person name="Kim J."/>
            <person name="Jeong S.E."/>
            <person name="Jeon C.O."/>
        </authorList>
    </citation>
    <scope>NUCLEOTIDE SEQUENCE [LARGE SCALE GENOMIC DNA]</scope>
    <source>
        <strain evidence="3">Gri0909</strain>
    </source>
</reference>
<dbReference type="InterPro" id="IPR041726">
    <property type="entry name" value="ACAD10_11_N"/>
</dbReference>
<dbReference type="PANTHER" id="PTHR47829:SF1">
    <property type="entry name" value="HAD FAMILY PHOSPHATASE"/>
    <property type="match status" value="1"/>
</dbReference>
<dbReference type="CDD" id="cd05154">
    <property type="entry name" value="ACAD10_11_N-like"/>
    <property type="match status" value="1"/>
</dbReference>
<dbReference type="RefSeq" id="WP_127765400.1">
    <property type="nucleotide sequence ID" value="NZ_SADE01000002.1"/>
</dbReference>
<dbReference type="InterPro" id="IPR002575">
    <property type="entry name" value="Aminoglycoside_PTrfase"/>
</dbReference>
<evidence type="ECO:0000313" key="2">
    <source>
        <dbReference type="EMBL" id="RVU35923.1"/>
    </source>
</evidence>
<dbReference type="Gene3D" id="3.30.200.20">
    <property type="entry name" value="Phosphorylase Kinase, domain 1"/>
    <property type="match status" value="1"/>
</dbReference>